<dbReference type="SUPFAM" id="SSF48403">
    <property type="entry name" value="Ankyrin repeat"/>
    <property type="match status" value="1"/>
</dbReference>
<keyword evidence="6" id="KW-1185">Reference proteome</keyword>
<feature type="coiled-coil region" evidence="4">
    <location>
        <begin position="828"/>
        <end position="863"/>
    </location>
</feature>
<organism evidence="5 6">
    <name type="scientific">Hyaloscypha hepaticicola</name>
    <dbReference type="NCBI Taxonomy" id="2082293"/>
    <lineage>
        <taxon>Eukaryota</taxon>
        <taxon>Fungi</taxon>
        <taxon>Dikarya</taxon>
        <taxon>Ascomycota</taxon>
        <taxon>Pezizomycotina</taxon>
        <taxon>Leotiomycetes</taxon>
        <taxon>Helotiales</taxon>
        <taxon>Hyaloscyphaceae</taxon>
        <taxon>Hyaloscypha</taxon>
    </lineage>
</organism>
<proteinExistence type="predicted"/>
<evidence type="ECO:0000256" key="3">
    <source>
        <dbReference type="PROSITE-ProRule" id="PRU00023"/>
    </source>
</evidence>
<dbReference type="Gene3D" id="1.25.40.20">
    <property type="entry name" value="Ankyrin repeat-containing domain"/>
    <property type="match status" value="2"/>
</dbReference>
<dbReference type="SMART" id="SM00248">
    <property type="entry name" value="ANK"/>
    <property type="match status" value="5"/>
</dbReference>
<feature type="repeat" description="ANK" evidence="3">
    <location>
        <begin position="505"/>
        <end position="537"/>
    </location>
</feature>
<dbReference type="PROSITE" id="PS50088">
    <property type="entry name" value="ANK_REPEAT"/>
    <property type="match status" value="2"/>
</dbReference>
<evidence type="ECO:0000313" key="5">
    <source>
        <dbReference type="EMBL" id="PMD18433.1"/>
    </source>
</evidence>
<evidence type="ECO:0000313" key="6">
    <source>
        <dbReference type="Proteomes" id="UP000235672"/>
    </source>
</evidence>
<evidence type="ECO:0000256" key="4">
    <source>
        <dbReference type="SAM" id="Coils"/>
    </source>
</evidence>
<dbReference type="InterPro" id="IPR051637">
    <property type="entry name" value="Ank_repeat_dom-contain_49"/>
</dbReference>
<dbReference type="Pfam" id="PF12796">
    <property type="entry name" value="Ank_2"/>
    <property type="match status" value="1"/>
</dbReference>
<keyword evidence="1" id="KW-0677">Repeat</keyword>
<dbReference type="EMBL" id="KZ613494">
    <property type="protein sequence ID" value="PMD18433.1"/>
    <property type="molecule type" value="Genomic_DNA"/>
</dbReference>
<dbReference type="Proteomes" id="UP000235672">
    <property type="component" value="Unassembled WGS sequence"/>
</dbReference>
<keyword evidence="2 3" id="KW-0040">ANK repeat</keyword>
<keyword evidence="4" id="KW-0175">Coiled coil</keyword>
<dbReference type="InterPro" id="IPR036770">
    <property type="entry name" value="Ankyrin_rpt-contain_sf"/>
</dbReference>
<protein>
    <submittedName>
        <fullName evidence="5">Ankyrin</fullName>
    </submittedName>
</protein>
<dbReference type="STRING" id="1745343.A0A2J6PWM8"/>
<dbReference type="PANTHER" id="PTHR24180">
    <property type="entry name" value="CYCLIN-DEPENDENT KINASE INHIBITOR 2C-RELATED"/>
    <property type="match status" value="1"/>
</dbReference>
<evidence type="ECO:0000256" key="2">
    <source>
        <dbReference type="ARBA" id="ARBA00023043"/>
    </source>
</evidence>
<name>A0A2J6PWM8_9HELO</name>
<dbReference type="AlphaFoldDB" id="A0A2J6PWM8"/>
<dbReference type="PROSITE" id="PS50297">
    <property type="entry name" value="ANK_REP_REGION"/>
    <property type="match status" value="1"/>
</dbReference>
<dbReference type="InterPro" id="IPR002110">
    <property type="entry name" value="Ankyrin_rpt"/>
</dbReference>
<accession>A0A2J6PWM8</accession>
<reference evidence="5 6" key="1">
    <citation type="submission" date="2016-05" db="EMBL/GenBank/DDBJ databases">
        <title>A degradative enzymes factory behind the ericoid mycorrhizal symbiosis.</title>
        <authorList>
            <consortium name="DOE Joint Genome Institute"/>
            <person name="Martino E."/>
            <person name="Morin E."/>
            <person name="Grelet G."/>
            <person name="Kuo A."/>
            <person name="Kohler A."/>
            <person name="Daghino S."/>
            <person name="Barry K."/>
            <person name="Choi C."/>
            <person name="Cichocki N."/>
            <person name="Clum A."/>
            <person name="Copeland A."/>
            <person name="Hainaut M."/>
            <person name="Haridas S."/>
            <person name="Labutti K."/>
            <person name="Lindquist E."/>
            <person name="Lipzen A."/>
            <person name="Khouja H.-R."/>
            <person name="Murat C."/>
            <person name="Ohm R."/>
            <person name="Olson A."/>
            <person name="Spatafora J."/>
            <person name="Veneault-Fourrey C."/>
            <person name="Henrissat B."/>
            <person name="Grigoriev I."/>
            <person name="Martin F."/>
            <person name="Perotto S."/>
        </authorList>
    </citation>
    <scope>NUCLEOTIDE SEQUENCE [LARGE SCALE GENOMIC DNA]</scope>
    <source>
        <strain evidence="5 6">UAMH 7357</strain>
    </source>
</reference>
<evidence type="ECO:0000256" key="1">
    <source>
        <dbReference type="ARBA" id="ARBA00022737"/>
    </source>
</evidence>
<dbReference type="PANTHER" id="PTHR24180:SF45">
    <property type="entry name" value="POLY [ADP-RIBOSE] POLYMERASE TANKYRASE"/>
    <property type="match status" value="1"/>
</dbReference>
<sequence>MAEIVGVIASGFSVVQIAGQMLGCIEKLRALHRSMRDVPEDLQSTLKDIETIEQVFSQVQAFDESCFSDQALSFLQASLEDCQAAASALENLITGAILPLKTQSKLRTKHLLQAVFKKEEIKELKAKLESGKALLLLAVSCYQTMISHKQLSILEQINTRLSSFPATASIDEPEFTLIKSKNRNSALVNHPQLYQQRLCSLNRCCCACHDAITLHGRSWSLRLPLSPWSWKGCNKASCRNSKNASLWISLTQVGVPLAIRISLDFVLSSQQSHITPSLGFKRVVRRTSPGFKLLWELEGGRREDWGRARQDLLELFESGEASPRDVDPDGNTWLEKVLYRPWCLSRRDIQFSLFYMLVKLGTQINTQRLLYQSIKWIGEGPHLILLESLIKSGFDVSEIEAPSFALWPQPCSPNWIALDITPDPFFVDWISMNLKICPGFAGMNPLLEAILIESSDEVKRLITKIPINDQDNLLGQSALHLAVFRPQHLEILLDAGADVNARDRHGITPLMYAAAMGNSPVAIRLLCSGADPRVEDNLLKGNFLVYASERSQWTSIVDVLGQFHDMPGVSEGVSRSWLTLGAILWVNDRHSWTKDLKHFLALLGRGADANVVYRIGDGDFRNKTLAHNINDEAGLKALISHRFTKFNHLDGEGAHAILSLSGKDHIPDPGIIELLLNGGSLVNHQNQDGHTTLHAVTLHLRDYFSVSKSCSSDKEWHCNRRTQVLDCIRILLDRKADPFLGDKCCCACSRSGCTPAHLMLQGTYFKLFDRRAIIWVLEFFAIMREVKGLEAAKQYLLDLLRLVKFHELELTHTCRRATDILAGWRVMEDEEVEEIMDEEREIVEALEQEMQEIEKALGTDLDQALLTAIFQLSLKLKMLSQDNRTSFSSSISTRDFHKIDYLRDQFAWQTVSCNYAGETKETDTVEVIEYAAWVEHEHSKHQRQNRPDTEWYEKRIGWIATIQCMNKSIGTASGEANLVEVLEIPKF</sequence>
<dbReference type="OrthoDB" id="3200163at2759"/>
<feature type="repeat" description="ANK" evidence="3">
    <location>
        <begin position="474"/>
        <end position="504"/>
    </location>
</feature>
<gene>
    <name evidence="5" type="ORF">NA56DRAFT_647886</name>
</gene>